<accession>A0A0C9W517</accession>
<dbReference type="HOGENOM" id="CLU_2470523_0_0_1"/>
<reference evidence="1 2" key="1">
    <citation type="submission" date="2014-06" db="EMBL/GenBank/DDBJ databases">
        <title>Evolutionary Origins and Diversification of the Mycorrhizal Mutualists.</title>
        <authorList>
            <consortium name="DOE Joint Genome Institute"/>
            <consortium name="Mycorrhizal Genomics Consortium"/>
            <person name="Kohler A."/>
            <person name="Kuo A."/>
            <person name="Nagy L.G."/>
            <person name="Floudas D."/>
            <person name="Copeland A."/>
            <person name="Barry K.W."/>
            <person name="Cichocki N."/>
            <person name="Veneault-Fourrey C."/>
            <person name="LaButti K."/>
            <person name="Lindquist E.A."/>
            <person name="Lipzen A."/>
            <person name="Lundell T."/>
            <person name="Morin E."/>
            <person name="Murat C."/>
            <person name="Riley R."/>
            <person name="Ohm R."/>
            <person name="Sun H."/>
            <person name="Tunlid A."/>
            <person name="Henrissat B."/>
            <person name="Grigoriev I.V."/>
            <person name="Hibbett D.S."/>
            <person name="Martin F."/>
        </authorList>
    </citation>
    <scope>NUCLEOTIDE SEQUENCE [LARGE SCALE GENOMIC DNA]</scope>
    <source>
        <strain evidence="1 2">SS14</strain>
    </source>
</reference>
<keyword evidence="2" id="KW-1185">Reference proteome</keyword>
<protein>
    <submittedName>
        <fullName evidence="1">Carbohydrate esterase family 16 protein</fullName>
    </submittedName>
</protein>
<sequence>MTELVSGNKLAELIFQALASTLKGAHIGEHTLVGLAFLFVDMFTHPQLYLNGTAPFNVTGAVNSCVFDLNSNNNKCTVVQGAARDSFL</sequence>
<organism evidence="1 2">
    <name type="scientific">Sphaerobolus stellatus (strain SS14)</name>
    <dbReference type="NCBI Taxonomy" id="990650"/>
    <lineage>
        <taxon>Eukaryota</taxon>
        <taxon>Fungi</taxon>
        <taxon>Dikarya</taxon>
        <taxon>Basidiomycota</taxon>
        <taxon>Agaricomycotina</taxon>
        <taxon>Agaricomycetes</taxon>
        <taxon>Phallomycetidae</taxon>
        <taxon>Geastrales</taxon>
        <taxon>Sphaerobolaceae</taxon>
        <taxon>Sphaerobolus</taxon>
    </lineage>
</organism>
<dbReference type="OrthoDB" id="1600564at2759"/>
<evidence type="ECO:0000313" key="2">
    <source>
        <dbReference type="Proteomes" id="UP000054279"/>
    </source>
</evidence>
<dbReference type="AlphaFoldDB" id="A0A0C9W517"/>
<evidence type="ECO:0000313" key="1">
    <source>
        <dbReference type="EMBL" id="KIJ48115.1"/>
    </source>
</evidence>
<dbReference type="Proteomes" id="UP000054279">
    <property type="component" value="Unassembled WGS sequence"/>
</dbReference>
<proteinExistence type="predicted"/>
<dbReference type="EMBL" id="KN837099">
    <property type="protein sequence ID" value="KIJ48115.1"/>
    <property type="molecule type" value="Genomic_DNA"/>
</dbReference>
<name>A0A0C9W517_SPHS4</name>
<gene>
    <name evidence="1" type="ORF">M422DRAFT_248296</name>
</gene>